<comment type="function">
    <text evidence="9">Component of the transport system for branched-chain amino acids.</text>
</comment>
<dbReference type="PANTHER" id="PTHR30588:SF0">
    <property type="entry name" value="BRANCHED-CHAIN AMINO ACID PERMEASE BRNQ"/>
    <property type="match status" value="1"/>
</dbReference>
<keyword evidence="8 9" id="KW-0472">Membrane</keyword>
<dbReference type="PANTHER" id="PTHR30588">
    <property type="entry name" value="BRANCHED-CHAIN AMINO ACID TRANSPORT SYSTEM 2 CARRIER PROTEIN"/>
    <property type="match status" value="1"/>
</dbReference>
<keyword evidence="3 9" id="KW-0813">Transport</keyword>
<keyword evidence="4" id="KW-1003">Cell membrane</keyword>
<dbReference type="GO" id="GO:0005886">
    <property type="term" value="C:plasma membrane"/>
    <property type="evidence" value="ECO:0007669"/>
    <property type="project" value="UniProtKB-SubCell"/>
</dbReference>
<dbReference type="AlphaFoldDB" id="Q8D266"/>
<keyword evidence="7 9" id="KW-1133">Transmembrane helix</keyword>
<evidence type="ECO:0000313" key="11">
    <source>
        <dbReference type="Proteomes" id="UP000000562"/>
    </source>
</evidence>
<evidence type="ECO:0000256" key="7">
    <source>
        <dbReference type="ARBA" id="ARBA00022989"/>
    </source>
</evidence>
<feature type="transmembrane region" description="Helical" evidence="9">
    <location>
        <begin position="284"/>
        <end position="306"/>
    </location>
</feature>
<feature type="transmembrane region" description="Helical" evidence="9">
    <location>
        <begin position="189"/>
        <end position="210"/>
    </location>
</feature>
<feature type="transmembrane region" description="Helical" evidence="9">
    <location>
        <begin position="318"/>
        <end position="336"/>
    </location>
</feature>
<dbReference type="GO" id="GO:0015188">
    <property type="term" value="F:L-isoleucine transmembrane transporter activity"/>
    <property type="evidence" value="ECO:0007669"/>
    <property type="project" value="TreeGrafter"/>
</dbReference>
<dbReference type="Proteomes" id="UP000000562">
    <property type="component" value="Chromosome"/>
</dbReference>
<evidence type="ECO:0000313" key="10">
    <source>
        <dbReference type="EMBL" id="BAC24634.1"/>
    </source>
</evidence>
<dbReference type="KEGG" id="wbr:brnQ"/>
<dbReference type="Pfam" id="PF05525">
    <property type="entry name" value="Branch_AA_trans"/>
    <property type="match status" value="1"/>
</dbReference>
<proteinExistence type="inferred from homology"/>
<protein>
    <recommendedName>
        <fullName evidence="9">Branched-chain amino acid transport system carrier protein</fullName>
    </recommendedName>
</protein>
<feature type="transmembrane region" description="Helical" evidence="9">
    <location>
        <begin position="81"/>
        <end position="99"/>
    </location>
</feature>
<keyword evidence="5 9" id="KW-0812">Transmembrane</keyword>
<feature type="transmembrane region" description="Helical" evidence="9">
    <location>
        <begin position="230"/>
        <end position="249"/>
    </location>
</feature>
<evidence type="ECO:0000256" key="8">
    <source>
        <dbReference type="ARBA" id="ARBA00023136"/>
    </source>
</evidence>
<accession>Q8D266</accession>
<organism evidence="10 11">
    <name type="scientific">Wigglesworthia glossinidia brevipalpis</name>
    <dbReference type="NCBI Taxonomy" id="36870"/>
    <lineage>
        <taxon>Bacteria</taxon>
        <taxon>Pseudomonadati</taxon>
        <taxon>Pseudomonadota</taxon>
        <taxon>Gammaproteobacteria</taxon>
        <taxon>Enterobacterales</taxon>
        <taxon>Erwiniaceae</taxon>
        <taxon>Wigglesworthia</taxon>
    </lineage>
</organism>
<evidence type="ECO:0000256" key="4">
    <source>
        <dbReference type="ARBA" id="ARBA00022475"/>
    </source>
</evidence>
<evidence type="ECO:0000256" key="3">
    <source>
        <dbReference type="ARBA" id="ARBA00022448"/>
    </source>
</evidence>
<dbReference type="NCBIfam" id="TIGR00796">
    <property type="entry name" value="livcs"/>
    <property type="match status" value="1"/>
</dbReference>
<evidence type="ECO:0000256" key="2">
    <source>
        <dbReference type="ARBA" id="ARBA00008540"/>
    </source>
</evidence>
<dbReference type="STRING" id="36870.gene:10368992"/>
<dbReference type="OrthoDB" id="9783920at2"/>
<comment type="similarity">
    <text evidence="2 9">Belongs to the branched chain amino acid transporter family.</text>
</comment>
<feature type="transmembrane region" description="Helical" evidence="9">
    <location>
        <begin position="342"/>
        <end position="364"/>
    </location>
</feature>
<feature type="transmembrane region" description="Helical" evidence="9">
    <location>
        <begin position="41"/>
        <end position="60"/>
    </location>
</feature>
<name>Q8D266_WIGBR</name>
<keyword evidence="6 9" id="KW-0029">Amino-acid transport</keyword>
<feature type="transmembrane region" description="Helical" evidence="9">
    <location>
        <begin position="119"/>
        <end position="139"/>
    </location>
</feature>
<evidence type="ECO:0000256" key="6">
    <source>
        <dbReference type="ARBA" id="ARBA00022970"/>
    </source>
</evidence>
<comment type="subcellular location">
    <subcellularLocation>
        <location evidence="9">Cell inner membrane</location>
        <topology evidence="9">Multi-pass membrane protein</topology>
    </subcellularLocation>
    <subcellularLocation>
        <location evidence="1">Cell membrane</location>
        <topology evidence="1">Multi-pass membrane protein</topology>
    </subcellularLocation>
</comment>
<evidence type="ECO:0000256" key="5">
    <source>
        <dbReference type="ARBA" id="ARBA00022692"/>
    </source>
</evidence>
<dbReference type="GO" id="GO:0015820">
    <property type="term" value="P:L-leucine transport"/>
    <property type="evidence" value="ECO:0007669"/>
    <property type="project" value="TreeGrafter"/>
</dbReference>
<dbReference type="eggNOG" id="COG1114">
    <property type="taxonomic scope" value="Bacteria"/>
</dbReference>
<dbReference type="GO" id="GO:0015190">
    <property type="term" value="F:L-leucine transmembrane transporter activity"/>
    <property type="evidence" value="ECO:0007669"/>
    <property type="project" value="TreeGrafter"/>
</dbReference>
<gene>
    <name evidence="10" type="primary">brnQ</name>
</gene>
<feature type="transmembrane region" description="Helical" evidence="9">
    <location>
        <begin position="414"/>
        <end position="431"/>
    </location>
</feature>
<dbReference type="GO" id="GO:0005304">
    <property type="term" value="F:L-valine transmembrane transporter activity"/>
    <property type="evidence" value="ECO:0007669"/>
    <property type="project" value="TreeGrafter"/>
</dbReference>
<evidence type="ECO:0000256" key="1">
    <source>
        <dbReference type="ARBA" id="ARBA00004651"/>
    </source>
</evidence>
<evidence type="ECO:0000256" key="9">
    <source>
        <dbReference type="RuleBase" id="RU362122"/>
    </source>
</evidence>
<feature type="transmembrane region" description="Helical" evidence="9">
    <location>
        <begin position="12"/>
        <end position="35"/>
    </location>
</feature>
<feature type="transmembrane region" description="Helical" evidence="9">
    <location>
        <begin position="146"/>
        <end position="169"/>
    </location>
</feature>
<keyword evidence="11" id="KW-1185">Reference proteome</keyword>
<dbReference type="InterPro" id="IPR004685">
    <property type="entry name" value="Brnchd-chn_aa_trnsp_Livcs"/>
</dbReference>
<dbReference type="GO" id="GO:0015818">
    <property type="term" value="P:isoleucine transport"/>
    <property type="evidence" value="ECO:0007669"/>
    <property type="project" value="TreeGrafter"/>
</dbReference>
<sequence length="439" mass="50116">MFKRISYKNIISISFLLLGFFLGISNIVIPIIVSIKSNNVFLSIIGFLITSVIFPMLVIFSLSKDKKVKKNILGQIIGKKLSFILFALCHIMVGPLFAIPRTSIASFEIVFAPFFGNGVALNIFYNFFYFLFVSVVSYNPKYLLKIIGLILNPIKITILIILCVSSIFISDKYISSIYPEKIFSNFYQFFYGLLHGYLTMDILGSMVFGLMIVKSINLCGVKDKKLITKYIIITGTIVSFILSIIYILLFKVGIISKFIFPDHEDGLILLNKYIKYMFGDFGHIFFSIAIFITCFSTAVSLTCSCAEFLKQYFNIKNIYLVIFISIISSLISNFNLNQLLFIALPVLSIIYPPCITLIISNLILDNNKINFLAILAVLISFFIGFLDSINLTYYSKYIPIFINILPFSDFNMRWVLPTFTILLIGYILKIIKKYKNKNF</sequence>
<dbReference type="EMBL" id="BA000021">
    <property type="protein sequence ID" value="BAC24634.1"/>
    <property type="molecule type" value="Genomic_DNA"/>
</dbReference>
<dbReference type="HOGENOM" id="CLU_036807_0_0_6"/>
<reference evidence="10 11" key="1">
    <citation type="journal article" date="2002" name="Nat. Genet.">
        <title>Genome sequence of the endocellular obligate symbiont of tsetse flies, Wigglesworthia glossinidia.</title>
        <authorList>
            <person name="Akman L."/>
            <person name="Yamashita A."/>
            <person name="Watanabe H."/>
            <person name="Oshima K."/>
            <person name="Shiba T."/>
            <person name="Hattori M."/>
            <person name="Aksoy S."/>
        </authorList>
    </citation>
    <scope>NUCLEOTIDE SEQUENCE [LARGE SCALE GENOMIC DNA]</scope>
</reference>
<feature type="transmembrane region" description="Helical" evidence="9">
    <location>
        <begin position="371"/>
        <end position="394"/>
    </location>
</feature>